<evidence type="ECO:0000256" key="3">
    <source>
        <dbReference type="ARBA" id="ARBA00022692"/>
    </source>
</evidence>
<evidence type="ECO:0000256" key="1">
    <source>
        <dbReference type="ARBA" id="ARBA00004167"/>
    </source>
</evidence>
<dbReference type="Gene3D" id="1.20.1440.20">
    <property type="entry name" value="LemA-like domain"/>
    <property type="match status" value="1"/>
</dbReference>
<evidence type="ECO:0000313" key="7">
    <source>
        <dbReference type="EMBL" id="MFC4622684.1"/>
    </source>
</evidence>
<evidence type="ECO:0000256" key="2">
    <source>
        <dbReference type="ARBA" id="ARBA00008854"/>
    </source>
</evidence>
<evidence type="ECO:0000256" key="4">
    <source>
        <dbReference type="ARBA" id="ARBA00022989"/>
    </source>
</evidence>
<dbReference type="Pfam" id="PF04011">
    <property type="entry name" value="LemA"/>
    <property type="match status" value="1"/>
</dbReference>
<gene>
    <name evidence="7" type="ORF">ACFO3A_10725</name>
</gene>
<keyword evidence="8" id="KW-1185">Reference proteome</keyword>
<proteinExistence type="inferred from homology"/>
<sequence>MQTSGWIALGVAAALALWAVVLHNRLRQLRNRVDNAFAQIDVQLKRRHDLIPNLVEVARGYMAHEASTLEAVARARGQAAQAAATARRHPGQTAAMAGLAGAEAALGASLGQLMVLTENYPDLKADAQMQSLSEEITSTENRLGFARQAYNDEILTYNDQASQFPDLVIARLMGFAHLDMLQATQSAHERAAPQVRF</sequence>
<evidence type="ECO:0000313" key="8">
    <source>
        <dbReference type="Proteomes" id="UP001595967"/>
    </source>
</evidence>
<dbReference type="EMBL" id="JBHSEW010000009">
    <property type="protein sequence ID" value="MFC4622684.1"/>
    <property type="molecule type" value="Genomic_DNA"/>
</dbReference>
<reference evidence="8" key="1">
    <citation type="journal article" date="2019" name="Int. J. Syst. Evol. Microbiol.">
        <title>The Global Catalogue of Microorganisms (GCM) 10K type strain sequencing project: providing services to taxonomists for standard genome sequencing and annotation.</title>
        <authorList>
            <consortium name="The Broad Institute Genomics Platform"/>
            <consortium name="The Broad Institute Genome Sequencing Center for Infectious Disease"/>
            <person name="Wu L."/>
            <person name="Ma J."/>
        </authorList>
    </citation>
    <scope>NUCLEOTIDE SEQUENCE [LARGE SCALE GENOMIC DNA]</scope>
    <source>
        <strain evidence="8">JCM 11650</strain>
    </source>
</reference>
<evidence type="ECO:0000256" key="6">
    <source>
        <dbReference type="SAM" id="Phobius"/>
    </source>
</evidence>
<dbReference type="InterPro" id="IPR007156">
    <property type="entry name" value="MamQ_LemA"/>
</dbReference>
<evidence type="ECO:0000256" key="5">
    <source>
        <dbReference type="ARBA" id="ARBA00023136"/>
    </source>
</evidence>
<organism evidence="7 8">
    <name type="scientific">Comamonas nitrativorans</name>
    <dbReference type="NCBI Taxonomy" id="108437"/>
    <lineage>
        <taxon>Bacteria</taxon>
        <taxon>Pseudomonadati</taxon>
        <taxon>Pseudomonadota</taxon>
        <taxon>Betaproteobacteria</taxon>
        <taxon>Burkholderiales</taxon>
        <taxon>Comamonadaceae</taxon>
        <taxon>Comamonas</taxon>
    </lineage>
</organism>
<protein>
    <submittedName>
        <fullName evidence="7">LemA family protein</fullName>
    </submittedName>
</protein>
<accession>A0ABV9GZW2</accession>
<name>A0ABV9GZW2_9BURK</name>
<comment type="subcellular location">
    <subcellularLocation>
        <location evidence="1">Membrane</location>
        <topology evidence="1">Single-pass membrane protein</topology>
    </subcellularLocation>
</comment>
<feature type="transmembrane region" description="Helical" evidence="6">
    <location>
        <begin position="6"/>
        <end position="22"/>
    </location>
</feature>
<dbReference type="Proteomes" id="UP001595967">
    <property type="component" value="Unassembled WGS sequence"/>
</dbReference>
<keyword evidence="5 6" id="KW-0472">Membrane</keyword>
<dbReference type="PANTHER" id="PTHR34478:SF1">
    <property type="entry name" value="PROTEIN LEMA"/>
    <property type="match status" value="1"/>
</dbReference>
<keyword evidence="3 6" id="KW-0812">Transmembrane</keyword>
<comment type="caution">
    <text evidence="7">The sequence shown here is derived from an EMBL/GenBank/DDBJ whole genome shotgun (WGS) entry which is preliminary data.</text>
</comment>
<dbReference type="RefSeq" id="WP_377726229.1">
    <property type="nucleotide sequence ID" value="NZ_JBHSEW010000009.1"/>
</dbReference>
<dbReference type="PANTHER" id="PTHR34478">
    <property type="entry name" value="PROTEIN LEMA"/>
    <property type="match status" value="1"/>
</dbReference>
<dbReference type="SUPFAM" id="SSF140478">
    <property type="entry name" value="LemA-like"/>
    <property type="match status" value="1"/>
</dbReference>
<keyword evidence="4 6" id="KW-1133">Transmembrane helix</keyword>
<comment type="similarity">
    <text evidence="2">Belongs to the LemA family.</text>
</comment>
<dbReference type="InterPro" id="IPR023353">
    <property type="entry name" value="LemA-like_dom_sf"/>
</dbReference>